<name>A0A401SKD4_CHIPU</name>
<dbReference type="OrthoDB" id="6263678at2759"/>
<feature type="compositionally biased region" description="Polar residues" evidence="1">
    <location>
        <begin position="80"/>
        <end position="91"/>
    </location>
</feature>
<dbReference type="STRING" id="137246.A0A401SKD4"/>
<sequence>MPAAGKCINPYCKKITSTQKGLQSAMTPKHSLMGPFKGHMCIKSSPFCLGSSCKLSTQFIIQDHMAMHYKRLQSAKATVDSSMPKSMSTSVKYKDQQKRERLSKAVKNQQKEVLHYYSTSQMNYSSVSPATSRFRDKNLMKRPFQDPQKKTYSGDLLDKHSNWFTEERQSFTPRTLRNKAKSFLLKYKYYTAPKNTQGNPSVTPTCNESFTDKSPVPFHLETDCPVWYQSQEMRELNPRILQSSATVKLKLMAWEVEMKYLRFLKDVTDDILCRGYHSNRILENIFQIHIERSKYHLNEDKLKNILQNLRHELQTDLTVSSSEYRTEAEKTLLLSKTSDRTHRAAGKELNRFKDYHKGKRE</sequence>
<dbReference type="OMA" id="DHMSTHY"/>
<evidence type="ECO:0000313" key="2">
    <source>
        <dbReference type="EMBL" id="GCC30854.1"/>
    </source>
</evidence>
<proteinExistence type="predicted"/>
<dbReference type="Proteomes" id="UP000287033">
    <property type="component" value="Unassembled WGS sequence"/>
</dbReference>
<dbReference type="GO" id="GO:0005930">
    <property type="term" value="C:axoneme"/>
    <property type="evidence" value="ECO:0007669"/>
    <property type="project" value="TreeGrafter"/>
</dbReference>
<accession>A0A401SKD4</accession>
<keyword evidence="3" id="KW-1185">Reference proteome</keyword>
<evidence type="ECO:0000256" key="1">
    <source>
        <dbReference type="SAM" id="MobiDB-lite"/>
    </source>
</evidence>
<comment type="caution">
    <text evidence="2">The sequence shown here is derived from an EMBL/GenBank/DDBJ whole genome shotgun (WGS) entry which is preliminary data.</text>
</comment>
<dbReference type="GO" id="GO:0120200">
    <property type="term" value="C:rod photoreceptor outer segment"/>
    <property type="evidence" value="ECO:0007669"/>
    <property type="project" value="TreeGrafter"/>
</dbReference>
<organism evidence="2 3">
    <name type="scientific">Chiloscyllium punctatum</name>
    <name type="common">Brownbanded bambooshark</name>
    <name type="synonym">Hemiscyllium punctatum</name>
    <dbReference type="NCBI Taxonomy" id="137246"/>
    <lineage>
        <taxon>Eukaryota</taxon>
        <taxon>Metazoa</taxon>
        <taxon>Chordata</taxon>
        <taxon>Craniata</taxon>
        <taxon>Vertebrata</taxon>
        <taxon>Chondrichthyes</taxon>
        <taxon>Elasmobranchii</taxon>
        <taxon>Galeomorphii</taxon>
        <taxon>Galeoidea</taxon>
        <taxon>Orectolobiformes</taxon>
        <taxon>Hemiscylliidae</taxon>
        <taxon>Chiloscyllium</taxon>
    </lineage>
</organism>
<dbReference type="GO" id="GO:0045494">
    <property type="term" value="P:photoreceptor cell maintenance"/>
    <property type="evidence" value="ECO:0007669"/>
    <property type="project" value="TreeGrafter"/>
</dbReference>
<dbReference type="AlphaFoldDB" id="A0A401SKD4"/>
<dbReference type="PANTHER" id="PTHR14917">
    <property type="entry name" value="SPERMATOGENESIS-ASSOCIATED PROTEIN 7"/>
    <property type="match status" value="1"/>
</dbReference>
<gene>
    <name evidence="2" type="ORF">chiPu_0009308</name>
</gene>
<dbReference type="InterPro" id="IPR029357">
    <property type="entry name" value="SPATA7"/>
</dbReference>
<dbReference type="EMBL" id="BEZZ01000328">
    <property type="protein sequence ID" value="GCC30854.1"/>
    <property type="molecule type" value="Genomic_DNA"/>
</dbReference>
<evidence type="ECO:0000313" key="3">
    <source>
        <dbReference type="Proteomes" id="UP000287033"/>
    </source>
</evidence>
<dbReference type="GO" id="GO:0120206">
    <property type="term" value="C:photoreceptor distal connecting cilium"/>
    <property type="evidence" value="ECO:0007669"/>
    <property type="project" value="TreeGrafter"/>
</dbReference>
<dbReference type="GO" id="GO:0000226">
    <property type="term" value="P:microtubule cytoskeleton organization"/>
    <property type="evidence" value="ECO:0007669"/>
    <property type="project" value="TreeGrafter"/>
</dbReference>
<reference evidence="2 3" key="1">
    <citation type="journal article" date="2018" name="Nat. Ecol. Evol.">
        <title>Shark genomes provide insights into elasmobranch evolution and the origin of vertebrates.</title>
        <authorList>
            <person name="Hara Y"/>
            <person name="Yamaguchi K"/>
            <person name="Onimaru K"/>
            <person name="Kadota M"/>
            <person name="Koyanagi M"/>
            <person name="Keeley SD"/>
            <person name="Tatsumi K"/>
            <person name="Tanaka K"/>
            <person name="Motone F"/>
            <person name="Kageyama Y"/>
            <person name="Nozu R"/>
            <person name="Adachi N"/>
            <person name="Nishimura O"/>
            <person name="Nakagawa R"/>
            <person name="Tanegashima C"/>
            <person name="Kiyatake I"/>
            <person name="Matsumoto R"/>
            <person name="Murakumo K"/>
            <person name="Nishida K"/>
            <person name="Terakita A"/>
            <person name="Kuratani S"/>
            <person name="Sato K"/>
            <person name="Hyodo S Kuraku.S."/>
        </authorList>
    </citation>
    <scope>NUCLEOTIDE SEQUENCE [LARGE SCALE GENOMIC DNA]</scope>
</reference>
<protein>
    <submittedName>
        <fullName evidence="2">Uncharacterized protein</fullName>
    </submittedName>
</protein>
<dbReference type="Pfam" id="PF15244">
    <property type="entry name" value="HSD3"/>
    <property type="match status" value="2"/>
</dbReference>
<feature type="region of interest" description="Disordered" evidence="1">
    <location>
        <begin position="80"/>
        <end position="99"/>
    </location>
</feature>
<dbReference type="PANTHER" id="PTHR14917:SF3">
    <property type="entry name" value="SPERMATOGENESIS ASSOCIATED 7"/>
    <property type="match status" value="1"/>
</dbReference>
<dbReference type="GO" id="GO:0036064">
    <property type="term" value="C:ciliary basal body"/>
    <property type="evidence" value="ECO:0007669"/>
    <property type="project" value="TreeGrafter"/>
</dbReference>